<reference evidence="1 2" key="1">
    <citation type="submission" date="2019-07" db="EMBL/GenBank/DDBJ databases">
        <title>Pseudomonas mangiferae sp. nov., isolated from bark of mango tree in Thailand.</title>
        <authorList>
            <person name="Srisuk N."/>
            <person name="Anurat P."/>
        </authorList>
    </citation>
    <scope>NUCLEOTIDE SEQUENCE [LARGE SCALE GENOMIC DNA]</scope>
    <source>
        <strain evidence="1 2">DMKU_BBB3-04</strain>
    </source>
</reference>
<proteinExistence type="predicted"/>
<protein>
    <submittedName>
        <fullName evidence="1">Multidrug transporter</fullName>
    </submittedName>
</protein>
<keyword evidence="2" id="KW-1185">Reference proteome</keyword>
<evidence type="ECO:0000313" key="2">
    <source>
        <dbReference type="Proteomes" id="UP000315235"/>
    </source>
</evidence>
<dbReference type="Proteomes" id="UP000315235">
    <property type="component" value="Unassembled WGS sequence"/>
</dbReference>
<sequence>MLIGPLLAITWLILLLRYPGKALPISLAAVAGIALVATWVLWEERQEHAHLAQLDIRLAYAAPPRCPADRPLLMQVRNGSAESLVELGWRVGAFRPGDDLDLAETPYDAPHYLGPGALRAGEAWDDCLPLPPLRPGYRASSLEYRAERLRARFAD</sequence>
<organism evidence="1 2">
    <name type="scientific">Pseudomonas mangiferae</name>
    <dbReference type="NCBI Taxonomy" id="2593654"/>
    <lineage>
        <taxon>Bacteria</taxon>
        <taxon>Pseudomonadati</taxon>
        <taxon>Pseudomonadota</taxon>
        <taxon>Gammaproteobacteria</taxon>
        <taxon>Pseudomonadales</taxon>
        <taxon>Pseudomonadaceae</taxon>
        <taxon>Pseudomonas</taxon>
    </lineage>
</organism>
<gene>
    <name evidence="1" type="ORF">FM069_07360</name>
</gene>
<dbReference type="OrthoDB" id="7024310at2"/>
<comment type="caution">
    <text evidence="1">The sequence shown here is derived from an EMBL/GenBank/DDBJ whole genome shotgun (WGS) entry which is preliminary data.</text>
</comment>
<name>A0A553H1F2_9PSED</name>
<dbReference type="RefSeq" id="WP_143487645.1">
    <property type="nucleotide sequence ID" value="NZ_VJOY01000004.1"/>
</dbReference>
<dbReference type="AlphaFoldDB" id="A0A553H1F2"/>
<dbReference type="EMBL" id="VJOY01000004">
    <property type="protein sequence ID" value="TRX75553.1"/>
    <property type="molecule type" value="Genomic_DNA"/>
</dbReference>
<accession>A0A553H1F2</accession>
<evidence type="ECO:0000313" key="1">
    <source>
        <dbReference type="EMBL" id="TRX75553.1"/>
    </source>
</evidence>